<dbReference type="EMBL" id="CAJJDP010000112">
    <property type="protein sequence ID" value="CAD8196500.1"/>
    <property type="molecule type" value="Genomic_DNA"/>
</dbReference>
<dbReference type="Proteomes" id="UP000683925">
    <property type="component" value="Unassembled WGS sequence"/>
</dbReference>
<comment type="caution">
    <text evidence="4">The sequence shown here is derived from an EMBL/GenBank/DDBJ whole genome shotgun (WGS) entry which is preliminary data.</text>
</comment>
<evidence type="ECO:0000256" key="2">
    <source>
        <dbReference type="ARBA" id="ARBA00022737"/>
    </source>
</evidence>
<keyword evidence="2" id="KW-0677">Repeat</keyword>
<evidence type="ECO:0000313" key="4">
    <source>
        <dbReference type="EMBL" id="CAD8196500.1"/>
    </source>
</evidence>
<dbReference type="PANTHER" id="PTHR38934:SF6">
    <property type="entry name" value="CHROMOSOME UNDETERMINED SCAFFOLD_176, WHOLE GENOME SHOTGUN SEQUENCE"/>
    <property type="match status" value="1"/>
</dbReference>
<dbReference type="InterPro" id="IPR011936">
    <property type="entry name" value="Myxo_disulph_rpt"/>
</dbReference>
<sequence>MQHEVSSCYSYIIGAPCILYNISMIHYHNRRTAFVNCYSNYGGLVSLKLSIVKCLYESSGCITQYHKIYLQWKLHQYSFTQKFIIQSEGWTFELNYHTSNWCGDCQYLRFSENQYCTQLPPHQDLLIRFFQDYSYPLIVDYTNGKQNFEQLDNHQIIFERNLWFGLYFEMLIKNHHDSLFILKIQTESIYIQSRIRDFEIFYTEPEEMHRIFNEGCLQQIDKKCLTCLEGWIQDQFLENCHPFCGDGIIQGQEECDNLVSDVGCSQCKFSCPNFCNQCKFGKCLECQSNYQLINSSCEEINKNNGFEPLNQNYNSFSNLEGIYGNYYHLQLQGYFVNQNPSHDFQIFEILQYYFQNFKRIIIQNCLKCLFEVCLECQPFYKLSYNKKYCIPICNDGIIIENEICDDLNNIQFDGCHQCQLDCQLECNQCIKQQCYSCIDGWQIINYRCYQICGDGYLAISSSEQCDDGNYQPYDGCYNCNFECKQNCLYCDSSKNCLECQDNFEKSDQNYCKPICGDGIIIEGLEECEDLNDIQYDGCYQCFFQCSQNCSKCKQGKCQVCAEGYDLIINECRQVTIINANQTDDNNAVQSQQCGDQILSINEQCDDGNQYSGDGCSINCKTEENWKCNEEQPNQCFKQTKFFLKYENQTYEHQFVFLMFSNEVKQVSEISFQDSILAEITNLNKNQSTLIDNNEMPVLISSEQLLLKEPKVLTQIQIKVANRFKDIGNALIISLGAISILMLLFGDPSQSLEIFDVLQYQSYLKFVNIAYPQNLYIYFQSSEIVTVSPILISCKMTDILNNLIPYNFITSIGKLQEYQMNADFLLNIQSQISQIALIVIFYLFLQFYPKFVNNFILKPNNINALRGLNQKWLEKLITKLYEFNKKILNLKNIYTMEGFRQIYYANSWDLLFKAFLYIIINNIRLLD</sequence>
<dbReference type="Pfam" id="PF13948">
    <property type="entry name" value="DUF4215"/>
    <property type="match status" value="5"/>
</dbReference>
<dbReference type="PANTHER" id="PTHR38934">
    <property type="entry name" value="HYPHALLY REGULATED CELL WALL PROTEIN 1"/>
    <property type="match status" value="1"/>
</dbReference>
<reference evidence="4" key="1">
    <citation type="submission" date="2021-01" db="EMBL/GenBank/DDBJ databases">
        <authorList>
            <consortium name="Genoscope - CEA"/>
            <person name="William W."/>
        </authorList>
    </citation>
    <scope>NUCLEOTIDE SEQUENCE</scope>
</reference>
<dbReference type="NCBIfam" id="TIGR02232">
    <property type="entry name" value="myxo_disulf_rpt"/>
    <property type="match status" value="2"/>
</dbReference>
<keyword evidence="1" id="KW-0732">Signal</keyword>
<evidence type="ECO:0000256" key="1">
    <source>
        <dbReference type="ARBA" id="ARBA00022729"/>
    </source>
</evidence>
<name>A0A8S1X665_PAROT</name>
<keyword evidence="5" id="KW-1185">Reference proteome</keyword>
<dbReference type="OrthoDB" id="409374at2759"/>
<dbReference type="AlphaFoldDB" id="A0A8S1X665"/>
<dbReference type="OMA" id="ANISMQF"/>
<accession>A0A8S1X665</accession>
<evidence type="ECO:0000256" key="3">
    <source>
        <dbReference type="ARBA" id="ARBA00023157"/>
    </source>
</evidence>
<protein>
    <submittedName>
        <fullName evidence="4">Uncharacterized protein</fullName>
    </submittedName>
</protein>
<evidence type="ECO:0000313" key="5">
    <source>
        <dbReference type="Proteomes" id="UP000683925"/>
    </source>
</evidence>
<proteinExistence type="predicted"/>
<gene>
    <name evidence="4" type="ORF">POCTA_138.1.T1120029</name>
</gene>
<keyword evidence="3" id="KW-1015">Disulfide bond</keyword>
<organism evidence="4 5">
    <name type="scientific">Paramecium octaurelia</name>
    <dbReference type="NCBI Taxonomy" id="43137"/>
    <lineage>
        <taxon>Eukaryota</taxon>
        <taxon>Sar</taxon>
        <taxon>Alveolata</taxon>
        <taxon>Ciliophora</taxon>
        <taxon>Intramacronucleata</taxon>
        <taxon>Oligohymenophorea</taxon>
        <taxon>Peniculida</taxon>
        <taxon>Parameciidae</taxon>
        <taxon>Paramecium</taxon>
    </lineage>
</organism>